<feature type="region of interest" description="Disordered" evidence="1">
    <location>
        <begin position="37"/>
        <end position="56"/>
    </location>
</feature>
<dbReference type="STRING" id="42253.NITMOv2_1258"/>
<feature type="signal peptide" evidence="2">
    <location>
        <begin position="1"/>
        <end position="21"/>
    </location>
</feature>
<organism evidence="3 4">
    <name type="scientific">Nitrospira moscoviensis</name>
    <dbReference type="NCBI Taxonomy" id="42253"/>
    <lineage>
        <taxon>Bacteria</taxon>
        <taxon>Pseudomonadati</taxon>
        <taxon>Nitrospirota</taxon>
        <taxon>Nitrospiria</taxon>
        <taxon>Nitrospirales</taxon>
        <taxon>Nitrospiraceae</taxon>
        <taxon>Nitrospira</taxon>
    </lineage>
</organism>
<feature type="chain" id="PRO_5005476785" evidence="2">
    <location>
        <begin position="22"/>
        <end position="310"/>
    </location>
</feature>
<dbReference type="EMBL" id="CP011801">
    <property type="protein sequence ID" value="ALA57686.1"/>
    <property type="molecule type" value="Genomic_DNA"/>
</dbReference>
<evidence type="ECO:0000256" key="2">
    <source>
        <dbReference type="SAM" id="SignalP"/>
    </source>
</evidence>
<protein>
    <submittedName>
        <fullName evidence="3">Uncharacterized protein</fullName>
    </submittedName>
</protein>
<keyword evidence="2" id="KW-0732">Signal</keyword>
<proteinExistence type="predicted"/>
<evidence type="ECO:0000313" key="4">
    <source>
        <dbReference type="Proteomes" id="UP000069205"/>
    </source>
</evidence>
<dbReference type="Proteomes" id="UP000069205">
    <property type="component" value="Chromosome"/>
</dbReference>
<keyword evidence="4" id="KW-1185">Reference proteome</keyword>
<dbReference type="AlphaFoldDB" id="A0A0K2G9P0"/>
<dbReference type="PATRIC" id="fig|42253.5.peg.1238"/>
<dbReference type="KEGG" id="nmv:NITMOv2_1258"/>
<accession>A0A0K2G9P0</accession>
<reference evidence="3 4" key="1">
    <citation type="journal article" date="2015" name="Proc. Natl. Acad. Sci. U.S.A.">
        <title>Expanded metabolic versatility of ubiquitous nitrite-oxidizing bacteria from the genus Nitrospira.</title>
        <authorList>
            <person name="Koch H."/>
            <person name="Lucker S."/>
            <person name="Albertsen M."/>
            <person name="Kitzinger K."/>
            <person name="Herbold C."/>
            <person name="Spieck E."/>
            <person name="Nielsen P.H."/>
            <person name="Wagner M."/>
            <person name="Daims H."/>
        </authorList>
    </citation>
    <scope>NUCLEOTIDE SEQUENCE [LARGE SCALE GENOMIC DNA]</scope>
    <source>
        <strain evidence="3 4">NSP M-1</strain>
    </source>
</reference>
<feature type="compositionally biased region" description="Basic and acidic residues" evidence="1">
    <location>
        <begin position="37"/>
        <end position="49"/>
    </location>
</feature>
<name>A0A0K2G9P0_NITMO</name>
<gene>
    <name evidence="3" type="ORF">NITMOv2_1258</name>
</gene>
<evidence type="ECO:0000313" key="3">
    <source>
        <dbReference type="EMBL" id="ALA57686.1"/>
    </source>
</evidence>
<evidence type="ECO:0000256" key="1">
    <source>
        <dbReference type="SAM" id="MobiDB-lite"/>
    </source>
</evidence>
<sequence length="310" mass="34697">MALLLILVLGAVLLCPPVTVAESVGEQRAKDLLQRQLEPNKKNRAREGQKLQPATEPLKPFAPFSWDDDILLAVRKLNALPGVDRVTMGDGSGTELDVRHIETKEHLETLLQKYVRESAYSRGDIDTLISLNITGEYLDKMGSQRLYHKAFMYLSARPVIISGTPFELTVAFAGNPGLAVAHPDKVLTANVVSRTSKTPLALDFSGVMMKVDLISDSVILNETLPSIERLLEDKYRRYDPNHHYIHEWRNGGTLHTNENQNLLTVYGPHPFGLEYSSEALARSLAQRYLNHVANLESQQFKGKKDMKEGL</sequence>